<evidence type="ECO:0000256" key="6">
    <source>
        <dbReference type="ARBA" id="ARBA00022990"/>
    </source>
</evidence>
<evidence type="ECO:0000256" key="5">
    <source>
        <dbReference type="ARBA" id="ARBA00022694"/>
    </source>
</evidence>
<evidence type="ECO:0000256" key="1">
    <source>
        <dbReference type="ARBA" id="ARBA00004604"/>
    </source>
</evidence>
<comment type="similarity">
    <text evidence="2">Belongs to the eukaryotic/archaeal RNase P protein component 3 family.</text>
</comment>
<dbReference type="Gene3D" id="3.20.20.140">
    <property type="entry name" value="Metal-dependent hydrolases"/>
    <property type="match status" value="1"/>
</dbReference>
<organism evidence="13 14">
    <name type="scientific">Nematostella vectensis</name>
    <name type="common">Starlet sea anemone</name>
    <dbReference type="NCBI Taxonomy" id="45351"/>
    <lineage>
        <taxon>Eukaryota</taxon>
        <taxon>Metazoa</taxon>
        <taxon>Cnidaria</taxon>
        <taxon>Anthozoa</taxon>
        <taxon>Hexacorallia</taxon>
        <taxon>Actiniaria</taxon>
        <taxon>Edwardsiidae</taxon>
        <taxon>Nematostella</taxon>
    </lineage>
</organism>
<dbReference type="GO" id="GO:0006364">
    <property type="term" value="P:rRNA processing"/>
    <property type="evidence" value="ECO:0007669"/>
    <property type="project" value="UniProtKB-KW"/>
</dbReference>
<dbReference type="GO" id="GO:0003723">
    <property type="term" value="F:RNA binding"/>
    <property type="evidence" value="ECO:0000318"/>
    <property type="project" value="GO_Central"/>
</dbReference>
<dbReference type="HOGENOM" id="CLU_048451_2_1_1"/>
<comment type="subunit">
    <text evidence="9">Component of nuclear RNase P and RNase MRP ribonucleoproteins. RNase P consists of a catalytic RNA moiety and about 10 protein subunits; POP1, POP4, POP5, POP7, RPP14, RPP21, RPP25, RPP30, RPP38 and RPP40. Within the RNase P complex, POP1, POP7 and RPP25 form the 'finger' subcomplex, POP5, RPP14, RPP40 and homodimeric RPP30 form the 'palm' subcomplex, and RPP21, POP4 and RPP38 form the 'wrist' subcomplex. All subunits of the RNase P complex interact with the catalytic RNA. Several subunits of RNase P are also part of the RNase MRP complex. RNase MRP consists of a catalytic RNA moiety and about 8 protein subunits; POP1, POP7, RPP25, RPP30, RPP38, RPP40 and possibly also POP4 and POP5.</text>
</comment>
<comment type="subcellular location">
    <subcellularLocation>
        <location evidence="1">Nucleus</location>
        <location evidence="1">Nucleolus</location>
    </subcellularLocation>
</comment>
<dbReference type="SUPFAM" id="SSF89550">
    <property type="entry name" value="PHP domain-like"/>
    <property type="match status" value="1"/>
</dbReference>
<reference evidence="13 14" key="1">
    <citation type="journal article" date="2007" name="Science">
        <title>Sea anemone genome reveals ancestral eumetazoan gene repertoire and genomic organization.</title>
        <authorList>
            <person name="Putnam N.H."/>
            <person name="Srivastava M."/>
            <person name="Hellsten U."/>
            <person name="Dirks B."/>
            <person name="Chapman J."/>
            <person name="Salamov A."/>
            <person name="Terry A."/>
            <person name="Shapiro H."/>
            <person name="Lindquist E."/>
            <person name="Kapitonov V.V."/>
            <person name="Jurka J."/>
            <person name="Genikhovich G."/>
            <person name="Grigoriev I.V."/>
            <person name="Lucas S.M."/>
            <person name="Steele R.E."/>
            <person name="Finnerty J.R."/>
            <person name="Technau U."/>
            <person name="Martindale M.Q."/>
            <person name="Rokhsar D.S."/>
        </authorList>
    </citation>
    <scope>NUCLEOTIDE SEQUENCE [LARGE SCALE GENOMIC DNA]</scope>
    <source>
        <strain evidence="14">CH2 X CH6</strain>
    </source>
</reference>
<dbReference type="InterPro" id="IPR016195">
    <property type="entry name" value="Pol/histidinol_Pase-like"/>
</dbReference>
<dbReference type="InterPro" id="IPR002738">
    <property type="entry name" value="RNase_P_p30"/>
</dbReference>
<feature type="region of interest" description="Disordered" evidence="12">
    <location>
        <begin position="239"/>
        <end position="271"/>
    </location>
</feature>
<accession>A7S216</accession>
<dbReference type="AlphaFoldDB" id="A7S216"/>
<dbReference type="PANTHER" id="PTHR13031:SF0">
    <property type="entry name" value="RIBONUCLEASE P PROTEIN SUBUNIT P30"/>
    <property type="match status" value="1"/>
</dbReference>
<dbReference type="InParanoid" id="A7S216"/>
<keyword evidence="4" id="KW-0597">Phosphoprotein</keyword>
<dbReference type="GO" id="GO:0005655">
    <property type="term" value="C:nucleolar ribonuclease P complex"/>
    <property type="evidence" value="ECO:0000318"/>
    <property type="project" value="GO_Central"/>
</dbReference>
<keyword evidence="6" id="KW-0007">Acetylation</keyword>
<evidence type="ECO:0000256" key="2">
    <source>
        <dbReference type="ARBA" id="ARBA00007331"/>
    </source>
</evidence>
<dbReference type="STRING" id="45351.A7S216"/>
<dbReference type="Pfam" id="PF01876">
    <property type="entry name" value="RNase_P_p30"/>
    <property type="match status" value="1"/>
</dbReference>
<evidence type="ECO:0000256" key="4">
    <source>
        <dbReference type="ARBA" id="ARBA00022553"/>
    </source>
</evidence>
<keyword evidence="14" id="KW-1185">Reference proteome</keyword>
<proteinExistence type="inferred from homology"/>
<dbReference type="Proteomes" id="UP000001593">
    <property type="component" value="Unassembled WGS sequence"/>
</dbReference>
<protein>
    <recommendedName>
        <fullName evidence="10">Ribonuclease P protein subunit p30</fullName>
    </recommendedName>
    <alternativeName>
        <fullName evidence="11">RNase P subunit 2</fullName>
    </alternativeName>
</protein>
<evidence type="ECO:0000256" key="3">
    <source>
        <dbReference type="ARBA" id="ARBA00022552"/>
    </source>
</evidence>
<keyword evidence="3" id="KW-0698">rRNA processing</keyword>
<evidence type="ECO:0000256" key="9">
    <source>
        <dbReference type="ARBA" id="ARBA00065838"/>
    </source>
</evidence>
<dbReference type="PANTHER" id="PTHR13031">
    <property type="entry name" value="RIBONUCLEASE P SUBUNIT P30"/>
    <property type="match status" value="1"/>
</dbReference>
<comment type="function">
    <text evidence="8">Component of ribonuclease P, a ribonucleoprotein complex that generates mature tRNA molecules by cleaving their 5'-ends. Also a component of the MRP ribonuclease complex, which cleaves pre-rRNA sequences.</text>
</comment>
<keyword evidence="7" id="KW-0539">Nucleus</keyword>
<evidence type="ECO:0000313" key="14">
    <source>
        <dbReference type="Proteomes" id="UP000001593"/>
    </source>
</evidence>
<dbReference type="PhylomeDB" id="A7S216"/>
<gene>
    <name evidence="13" type="ORF">NEMVEDRAFT_v1g205577</name>
</gene>
<evidence type="ECO:0000256" key="7">
    <source>
        <dbReference type="ARBA" id="ARBA00023242"/>
    </source>
</evidence>
<dbReference type="EMBL" id="DS469567">
    <property type="protein sequence ID" value="EDO42157.1"/>
    <property type="molecule type" value="Genomic_DNA"/>
</dbReference>
<evidence type="ECO:0000256" key="11">
    <source>
        <dbReference type="ARBA" id="ARBA00075070"/>
    </source>
</evidence>
<dbReference type="OMA" id="AEMNIRH"/>
<evidence type="ECO:0000313" key="13">
    <source>
        <dbReference type="EMBL" id="EDO42157.1"/>
    </source>
</evidence>
<evidence type="ECO:0000256" key="12">
    <source>
        <dbReference type="SAM" id="MobiDB-lite"/>
    </source>
</evidence>
<dbReference type="FunFam" id="3.20.20.140:FF:000031">
    <property type="entry name" value="ribonuclease P protein subunit p30"/>
    <property type="match status" value="1"/>
</dbReference>
<name>A7S216_NEMVE</name>
<keyword evidence="5" id="KW-0819">tRNA processing</keyword>
<sequence length="271" mass="29991">MAAFGDLCLLKQSDPRDTEKLIVKAVSLGYRTIAVNTTFHLKKVAKQKNNPCPEPTDWELLSGVQNLKKVNRNLQVLNRVTVPLEENGQLHQLASDTLHKYDLLAVNPATDKLFLQACSSLEVDLISLDLTARLPFYLKMPQVRQAIDRGVSFEITYGPMIRDNTQRRYVISNAADIIRATKGRGVIMSSGADGPLDLRGPYDVANLGELLGLKQEKAKSAVSRNIRALLYHVEARKATGKSTISGSEIDTDDDDKDLAPPLKKAKRTVNQ</sequence>
<evidence type="ECO:0000256" key="8">
    <source>
        <dbReference type="ARBA" id="ARBA00053284"/>
    </source>
</evidence>
<dbReference type="eggNOG" id="KOG2363">
    <property type="taxonomic scope" value="Eukaryota"/>
</dbReference>
<evidence type="ECO:0000256" key="10">
    <source>
        <dbReference type="ARBA" id="ARBA00068480"/>
    </source>
</evidence>
<dbReference type="GO" id="GO:0008033">
    <property type="term" value="P:tRNA processing"/>
    <property type="evidence" value="ECO:0000318"/>
    <property type="project" value="GO_Central"/>
</dbReference>